<feature type="domain" description="TCTP" evidence="3">
    <location>
        <begin position="26"/>
        <end position="195"/>
    </location>
</feature>
<dbReference type="EMBL" id="CP026256">
    <property type="protein sequence ID" value="AWP12906.1"/>
    <property type="molecule type" value="Genomic_DNA"/>
</dbReference>
<gene>
    <name evidence="4" type="ORF">SMAX5B_018569</name>
</gene>
<reference evidence="4 5" key="1">
    <citation type="submission" date="2017-12" db="EMBL/GenBank/DDBJ databases">
        <title>Integrating genomic resources of turbot (Scophthalmus maximus) in depth evaluation of genetic and physical mapping variation across individuals.</title>
        <authorList>
            <person name="Martinez P."/>
        </authorList>
    </citation>
    <scope>NUCLEOTIDE SEQUENCE [LARGE SCALE GENOMIC DNA]</scope>
</reference>
<sequence>MGGNGQHVQAGSSVSGTFNTENGNKMIIYKDLLSGDEMFSNIYKIRELEGGILLEVEGKRITRTEAIDDSAFGANPSAEELSEANEAAVSSGVDIILNHKLISTLYNKKQYSAYIKKYMKDLKTKLEETNPERVDAFVAGAVGAVKMILGKFKDFEFYTGESMNHDAMVGLLDYREDGITPIMLFFKDGLEIEKCRRIVVPQLAHVLRSKI</sequence>
<comment type="similarity">
    <text evidence="2">Belongs to the TCTP family.</text>
</comment>
<dbReference type="PROSITE" id="PS01003">
    <property type="entry name" value="TCTP_2"/>
    <property type="match status" value="1"/>
</dbReference>
<dbReference type="GO" id="GO:0005737">
    <property type="term" value="C:cytoplasm"/>
    <property type="evidence" value="ECO:0007669"/>
    <property type="project" value="TreeGrafter"/>
</dbReference>
<dbReference type="PROSITE" id="PS51797">
    <property type="entry name" value="TCTP_3"/>
    <property type="match status" value="1"/>
</dbReference>
<evidence type="ECO:0000313" key="4">
    <source>
        <dbReference type="EMBL" id="AWP12906.1"/>
    </source>
</evidence>
<dbReference type="Proteomes" id="UP000246464">
    <property type="component" value="Chromosome 14"/>
</dbReference>
<name>A0A2U9CAW2_SCOMX</name>
<organism evidence="4 5">
    <name type="scientific">Scophthalmus maximus</name>
    <name type="common">Turbot</name>
    <name type="synonym">Psetta maxima</name>
    <dbReference type="NCBI Taxonomy" id="52904"/>
    <lineage>
        <taxon>Eukaryota</taxon>
        <taxon>Metazoa</taxon>
        <taxon>Chordata</taxon>
        <taxon>Craniata</taxon>
        <taxon>Vertebrata</taxon>
        <taxon>Euteleostomi</taxon>
        <taxon>Actinopterygii</taxon>
        <taxon>Neopterygii</taxon>
        <taxon>Teleostei</taxon>
        <taxon>Neoteleostei</taxon>
        <taxon>Acanthomorphata</taxon>
        <taxon>Carangaria</taxon>
        <taxon>Pleuronectiformes</taxon>
        <taxon>Pleuronectoidei</taxon>
        <taxon>Scophthalmidae</taxon>
        <taxon>Scophthalmus</taxon>
    </lineage>
</organism>
<dbReference type="PRINTS" id="PR01653">
    <property type="entry name" value="TCTPROTEIN"/>
</dbReference>
<evidence type="ECO:0000256" key="1">
    <source>
        <dbReference type="ARBA" id="ARBA00014759"/>
    </source>
</evidence>
<dbReference type="GO" id="GO:0005509">
    <property type="term" value="F:calcium ion binding"/>
    <property type="evidence" value="ECO:0007669"/>
    <property type="project" value="TreeGrafter"/>
</dbReference>
<dbReference type="FunFam" id="2.170.150.10:FF:000002">
    <property type="entry name" value="Translationally-controlled tumor protein homolog"/>
    <property type="match status" value="1"/>
</dbReference>
<dbReference type="InterPro" id="IPR018103">
    <property type="entry name" value="Translation_control_tumour_CS"/>
</dbReference>
<dbReference type="Gene3D" id="2.170.150.10">
    <property type="entry name" value="Metal Binding Protein, Guanine Nucleotide Exchange Factor, Chain A"/>
    <property type="match status" value="1"/>
</dbReference>
<dbReference type="PANTHER" id="PTHR11991:SF0">
    <property type="entry name" value="TRANSLATIONALLY-CONTROLLED TUMOR PROTEIN"/>
    <property type="match status" value="1"/>
</dbReference>
<keyword evidence="5" id="KW-1185">Reference proteome</keyword>
<dbReference type="PANTHER" id="PTHR11991">
    <property type="entry name" value="TRANSLATIONALLY CONTROLLED TUMOR PROTEIN-RELATED"/>
    <property type="match status" value="1"/>
</dbReference>
<dbReference type="InterPro" id="IPR034737">
    <property type="entry name" value="TCTP"/>
</dbReference>
<dbReference type="InterPro" id="IPR018105">
    <property type="entry name" value="Translational_control_tumour_p"/>
</dbReference>
<dbReference type="InterPro" id="IPR011323">
    <property type="entry name" value="Mss4/transl-control_tumour"/>
</dbReference>
<evidence type="ECO:0000256" key="2">
    <source>
        <dbReference type="PROSITE-ProRule" id="PRU01133"/>
    </source>
</evidence>
<dbReference type="SUPFAM" id="SSF51316">
    <property type="entry name" value="Mss4-like"/>
    <property type="match status" value="1"/>
</dbReference>
<evidence type="ECO:0000313" key="5">
    <source>
        <dbReference type="Proteomes" id="UP000246464"/>
    </source>
</evidence>
<dbReference type="AlphaFoldDB" id="A0A2U9CAW2"/>
<dbReference type="Pfam" id="PF00838">
    <property type="entry name" value="TCTP"/>
    <property type="match status" value="1"/>
</dbReference>
<proteinExistence type="inferred from homology"/>
<accession>A0A2U9CAW2</accession>
<protein>
    <recommendedName>
        <fullName evidence="1">Translationally-controlled tumor protein homolog</fullName>
    </recommendedName>
</protein>
<evidence type="ECO:0000259" key="3">
    <source>
        <dbReference type="PROSITE" id="PS51797"/>
    </source>
</evidence>
<dbReference type="InterPro" id="IPR011057">
    <property type="entry name" value="Mss4-like_sf"/>
</dbReference>